<reference evidence="3" key="1">
    <citation type="submission" date="2020-09" db="EMBL/GenBank/DDBJ databases">
        <title>The genome sequence of strain Labrenzia suaedae 4C16A.</title>
        <authorList>
            <person name="Liu Y."/>
        </authorList>
    </citation>
    <scope>NUCLEOTIDE SEQUENCE [LARGE SCALE GENOMIC DNA]</scope>
    <source>
        <strain evidence="3">4C16A</strain>
    </source>
</reference>
<dbReference type="Proteomes" id="UP000632063">
    <property type="component" value="Unassembled WGS sequence"/>
</dbReference>
<proteinExistence type="predicted"/>
<dbReference type="EMBL" id="JACYXI010000004">
    <property type="protein sequence ID" value="MBD8891682.1"/>
    <property type="molecule type" value="Genomic_DNA"/>
</dbReference>
<comment type="caution">
    <text evidence="2">The sequence shown here is derived from an EMBL/GenBank/DDBJ whole genome shotgun (WGS) entry which is preliminary data.</text>
</comment>
<evidence type="ECO:0008006" key="4">
    <source>
        <dbReference type="Google" id="ProtNLM"/>
    </source>
</evidence>
<keyword evidence="3" id="KW-1185">Reference proteome</keyword>
<sequence>MGSQAAKLKRLGKAAGLLALGATLALGGCGRRGALDAPGAAPAATVQDPADAYGTPAGVGASSSVARPAPAQTSRFPLDFLI</sequence>
<protein>
    <recommendedName>
        <fullName evidence="4">Lipoprotein</fullName>
    </recommendedName>
</protein>
<dbReference type="RefSeq" id="WP_192147809.1">
    <property type="nucleotide sequence ID" value="NZ_JACYXI010000004.1"/>
</dbReference>
<evidence type="ECO:0000313" key="2">
    <source>
        <dbReference type="EMBL" id="MBD8891682.1"/>
    </source>
</evidence>
<evidence type="ECO:0000313" key="3">
    <source>
        <dbReference type="Proteomes" id="UP000632063"/>
    </source>
</evidence>
<gene>
    <name evidence="2" type="ORF">IG616_08985</name>
</gene>
<feature type="region of interest" description="Disordered" evidence="1">
    <location>
        <begin position="36"/>
        <end position="70"/>
    </location>
</feature>
<name>A0ABR9CLE5_9HYPH</name>
<organism evidence="2 3">
    <name type="scientific">Roseibium litorale</name>
    <dbReference type="NCBI Taxonomy" id="2803841"/>
    <lineage>
        <taxon>Bacteria</taxon>
        <taxon>Pseudomonadati</taxon>
        <taxon>Pseudomonadota</taxon>
        <taxon>Alphaproteobacteria</taxon>
        <taxon>Hyphomicrobiales</taxon>
        <taxon>Stappiaceae</taxon>
        <taxon>Roseibium</taxon>
    </lineage>
</organism>
<accession>A0ABR9CLE5</accession>
<reference evidence="2 3" key="2">
    <citation type="journal article" date="2021" name="Int. J. Syst. Evol. Microbiol.">
        <title>Roseibium litorale sp. nov., isolated from a tidal flat sediment and proposal for the reclassification of Labrenzia polysiphoniae as Roseibium polysiphoniae comb. nov.</title>
        <authorList>
            <person name="Liu Y."/>
            <person name="Pei T."/>
            <person name="Du J."/>
            <person name="Chao M."/>
            <person name="Deng M.R."/>
            <person name="Zhu H."/>
        </authorList>
    </citation>
    <scope>NUCLEOTIDE SEQUENCE [LARGE SCALE GENOMIC DNA]</scope>
    <source>
        <strain evidence="2 3">4C16A</strain>
    </source>
</reference>
<evidence type="ECO:0000256" key="1">
    <source>
        <dbReference type="SAM" id="MobiDB-lite"/>
    </source>
</evidence>
<dbReference type="PROSITE" id="PS51257">
    <property type="entry name" value="PROKAR_LIPOPROTEIN"/>
    <property type="match status" value="1"/>
</dbReference>
<feature type="compositionally biased region" description="Polar residues" evidence="1">
    <location>
        <begin position="61"/>
        <end position="70"/>
    </location>
</feature>